<feature type="region of interest" description="Disordered" evidence="1">
    <location>
        <begin position="49"/>
        <end position="104"/>
    </location>
</feature>
<proteinExistence type="predicted"/>
<dbReference type="AlphaFoldDB" id="A0AA39G5S3"/>
<gene>
    <name evidence="2" type="ORF">PV327_000241</name>
</gene>
<comment type="caution">
    <text evidence="2">The sequence shown here is derived from an EMBL/GenBank/DDBJ whole genome shotgun (WGS) entry which is preliminary data.</text>
</comment>
<name>A0AA39G5S3_MICHY</name>
<reference evidence="2" key="2">
    <citation type="submission" date="2023-03" db="EMBL/GenBank/DDBJ databases">
        <authorList>
            <person name="Inwood S.N."/>
            <person name="Skelly J.G."/>
            <person name="Guhlin J."/>
            <person name="Harrop T.W.R."/>
            <person name="Goldson S.G."/>
            <person name="Dearden P.K."/>
        </authorList>
    </citation>
    <scope>NUCLEOTIDE SEQUENCE</scope>
    <source>
        <strain evidence="2">Lincoln</strain>
        <tissue evidence="2">Whole body</tissue>
    </source>
</reference>
<reference evidence="2" key="1">
    <citation type="journal article" date="2023" name="bioRxiv">
        <title>Scaffold-level genome assemblies of two parasitoid biocontrol wasps reveal the parthenogenesis mechanism and an associated novel virus.</title>
        <authorList>
            <person name="Inwood S."/>
            <person name="Skelly J."/>
            <person name="Guhlin J."/>
            <person name="Harrop T."/>
            <person name="Goldson S."/>
            <person name="Dearden P."/>
        </authorList>
    </citation>
    <scope>NUCLEOTIDE SEQUENCE</scope>
    <source>
        <strain evidence="2">Lincoln</strain>
        <tissue evidence="2">Whole body</tissue>
    </source>
</reference>
<dbReference type="Proteomes" id="UP001168972">
    <property type="component" value="Unassembled WGS sequence"/>
</dbReference>
<keyword evidence="3" id="KW-1185">Reference proteome</keyword>
<feature type="compositionally biased region" description="Polar residues" evidence="1">
    <location>
        <begin position="76"/>
        <end position="104"/>
    </location>
</feature>
<accession>A0AA39G5S3</accession>
<organism evidence="2 3">
    <name type="scientific">Microctonus hyperodae</name>
    <name type="common">Parasitoid wasp</name>
    <dbReference type="NCBI Taxonomy" id="165561"/>
    <lineage>
        <taxon>Eukaryota</taxon>
        <taxon>Metazoa</taxon>
        <taxon>Ecdysozoa</taxon>
        <taxon>Arthropoda</taxon>
        <taxon>Hexapoda</taxon>
        <taxon>Insecta</taxon>
        <taxon>Pterygota</taxon>
        <taxon>Neoptera</taxon>
        <taxon>Endopterygota</taxon>
        <taxon>Hymenoptera</taxon>
        <taxon>Apocrita</taxon>
        <taxon>Ichneumonoidea</taxon>
        <taxon>Braconidae</taxon>
        <taxon>Euphorinae</taxon>
        <taxon>Microctonus</taxon>
    </lineage>
</organism>
<evidence type="ECO:0000313" key="3">
    <source>
        <dbReference type="Proteomes" id="UP001168972"/>
    </source>
</evidence>
<evidence type="ECO:0000313" key="2">
    <source>
        <dbReference type="EMBL" id="KAK0182070.1"/>
    </source>
</evidence>
<dbReference type="EMBL" id="JAQQBR010000001">
    <property type="protein sequence ID" value="KAK0182070.1"/>
    <property type="molecule type" value="Genomic_DNA"/>
</dbReference>
<feature type="compositionally biased region" description="Polar residues" evidence="1">
    <location>
        <begin position="49"/>
        <end position="65"/>
    </location>
</feature>
<protein>
    <submittedName>
        <fullName evidence="2">Uncharacterized protein</fullName>
    </submittedName>
</protein>
<sequence>MYFYASKLTAAALSAGLRGGGGNVNGAKGGPGANTSGNTAVCRCHETDNSSNVITTEPRSPSPSLQLADFPPPPSSTQRGAQQLHPRSSRVSLAPSPSTLGPTTSEHVFVTANIEHPRSNQHHRHRTKLKVKMFVRILH</sequence>
<evidence type="ECO:0000256" key="1">
    <source>
        <dbReference type="SAM" id="MobiDB-lite"/>
    </source>
</evidence>